<dbReference type="PANTHER" id="PTHR45623:SF13">
    <property type="entry name" value="HELICASE PROTEIN MOM1"/>
    <property type="match status" value="1"/>
</dbReference>
<dbReference type="Gene3D" id="6.10.250.1310">
    <property type="match status" value="1"/>
</dbReference>
<feature type="region of interest" description="Disordered" evidence="8">
    <location>
        <begin position="1958"/>
        <end position="2015"/>
    </location>
</feature>
<evidence type="ECO:0000256" key="6">
    <source>
        <dbReference type="ARBA" id="ARBA00023242"/>
    </source>
</evidence>
<dbReference type="GO" id="GO:0003682">
    <property type="term" value="F:chromatin binding"/>
    <property type="evidence" value="ECO:0007669"/>
    <property type="project" value="TreeGrafter"/>
</dbReference>
<dbReference type="Gene3D" id="2.40.50.40">
    <property type="match status" value="2"/>
</dbReference>
<dbReference type="PROSITE" id="PS50013">
    <property type="entry name" value="CHROMO_2"/>
    <property type="match status" value="2"/>
</dbReference>
<organism evidence="11 12">
    <name type="scientific">Heracleum sosnowskyi</name>
    <dbReference type="NCBI Taxonomy" id="360622"/>
    <lineage>
        <taxon>Eukaryota</taxon>
        <taxon>Viridiplantae</taxon>
        <taxon>Streptophyta</taxon>
        <taxon>Embryophyta</taxon>
        <taxon>Tracheophyta</taxon>
        <taxon>Spermatophyta</taxon>
        <taxon>Magnoliopsida</taxon>
        <taxon>eudicotyledons</taxon>
        <taxon>Gunneridae</taxon>
        <taxon>Pentapetalae</taxon>
        <taxon>asterids</taxon>
        <taxon>campanulids</taxon>
        <taxon>Apiales</taxon>
        <taxon>Apiaceae</taxon>
        <taxon>Apioideae</taxon>
        <taxon>apioid superclade</taxon>
        <taxon>Tordylieae</taxon>
        <taxon>Tordyliinae</taxon>
        <taxon>Heracleum</taxon>
    </lineage>
</organism>
<dbReference type="GO" id="GO:0005634">
    <property type="term" value="C:nucleus"/>
    <property type="evidence" value="ECO:0007669"/>
    <property type="project" value="UniProtKB-SubCell"/>
</dbReference>
<dbReference type="GO" id="GO:0140658">
    <property type="term" value="F:ATP-dependent chromatin remodeler activity"/>
    <property type="evidence" value="ECO:0007669"/>
    <property type="project" value="TreeGrafter"/>
</dbReference>
<dbReference type="InterPro" id="IPR038718">
    <property type="entry name" value="SNF2-like_sf"/>
</dbReference>
<keyword evidence="2" id="KW-0677">Repeat</keyword>
<dbReference type="PANTHER" id="PTHR45623">
    <property type="entry name" value="CHROMODOMAIN-HELICASE-DNA-BINDING PROTEIN 3-RELATED-RELATED"/>
    <property type="match status" value="1"/>
</dbReference>
<evidence type="ECO:0000256" key="5">
    <source>
        <dbReference type="ARBA" id="ARBA00022840"/>
    </source>
</evidence>
<feature type="domain" description="Chromo" evidence="9">
    <location>
        <begin position="171"/>
        <end position="239"/>
    </location>
</feature>
<dbReference type="Pfam" id="PF00271">
    <property type="entry name" value="Helicase_C"/>
    <property type="match status" value="1"/>
</dbReference>
<dbReference type="InterPro" id="IPR000330">
    <property type="entry name" value="SNF2_N"/>
</dbReference>
<feature type="compositionally biased region" description="Polar residues" evidence="8">
    <location>
        <begin position="1882"/>
        <end position="1921"/>
    </location>
</feature>
<keyword evidence="4" id="KW-0378">Hydrolase</keyword>
<dbReference type="InterPro" id="IPR000953">
    <property type="entry name" value="Chromo/chromo_shadow_dom"/>
</dbReference>
<keyword evidence="12" id="KW-1185">Reference proteome</keyword>
<dbReference type="Pfam" id="PF00176">
    <property type="entry name" value="SNF2-rel_dom"/>
    <property type="match status" value="1"/>
</dbReference>
<dbReference type="SMART" id="SM00298">
    <property type="entry name" value="CHROMO"/>
    <property type="match status" value="2"/>
</dbReference>
<evidence type="ECO:0000256" key="4">
    <source>
        <dbReference type="ARBA" id="ARBA00022801"/>
    </source>
</evidence>
<evidence type="ECO:0000256" key="1">
    <source>
        <dbReference type="ARBA" id="ARBA00004123"/>
    </source>
</evidence>
<feature type="coiled-coil region" evidence="7">
    <location>
        <begin position="1190"/>
        <end position="1218"/>
    </location>
</feature>
<keyword evidence="7" id="KW-0175">Coiled coil</keyword>
<dbReference type="EMBL" id="JAUIZM010000011">
    <property type="protein sequence ID" value="KAK1357412.1"/>
    <property type="molecule type" value="Genomic_DNA"/>
</dbReference>
<comment type="caution">
    <text evidence="11">The sequence shown here is derived from an EMBL/GenBank/DDBJ whole genome shotgun (WGS) entry which is preliminary data.</text>
</comment>
<dbReference type="InterPro" id="IPR001650">
    <property type="entry name" value="Helicase_C-like"/>
</dbReference>
<dbReference type="SUPFAM" id="SSF52540">
    <property type="entry name" value="P-loop containing nucleoside triphosphate hydrolases"/>
    <property type="match status" value="2"/>
</dbReference>
<comment type="subcellular location">
    <subcellularLocation>
        <location evidence="1">Nucleus</location>
    </subcellularLocation>
</comment>
<dbReference type="Pfam" id="PF25029">
    <property type="entry name" value="MOM1"/>
    <property type="match status" value="1"/>
</dbReference>
<keyword evidence="3" id="KW-0547">Nucleotide-binding</keyword>
<dbReference type="InterPro" id="IPR027417">
    <property type="entry name" value="P-loop_NTPase"/>
</dbReference>
<accession>A0AAD8GY31</accession>
<dbReference type="Proteomes" id="UP001237642">
    <property type="component" value="Unassembled WGS sequence"/>
</dbReference>
<evidence type="ECO:0000256" key="2">
    <source>
        <dbReference type="ARBA" id="ARBA00022737"/>
    </source>
</evidence>
<dbReference type="GO" id="GO:0016887">
    <property type="term" value="F:ATP hydrolysis activity"/>
    <property type="evidence" value="ECO:0007669"/>
    <property type="project" value="TreeGrafter"/>
</dbReference>
<gene>
    <name evidence="11" type="ORF">POM88_050668</name>
</gene>
<feature type="region of interest" description="Disordered" evidence="8">
    <location>
        <begin position="1878"/>
        <end position="1921"/>
    </location>
</feature>
<dbReference type="SUPFAM" id="SSF54160">
    <property type="entry name" value="Chromo domain-like"/>
    <property type="match status" value="2"/>
</dbReference>
<keyword evidence="6" id="KW-0539">Nucleus</keyword>
<evidence type="ECO:0000256" key="8">
    <source>
        <dbReference type="SAM" id="MobiDB-lite"/>
    </source>
</evidence>
<dbReference type="GO" id="GO:0042393">
    <property type="term" value="F:histone binding"/>
    <property type="evidence" value="ECO:0007669"/>
    <property type="project" value="TreeGrafter"/>
</dbReference>
<keyword evidence="5" id="KW-0067">ATP-binding</keyword>
<evidence type="ECO:0000313" key="11">
    <source>
        <dbReference type="EMBL" id="KAK1357412.1"/>
    </source>
</evidence>
<evidence type="ECO:0000259" key="10">
    <source>
        <dbReference type="PROSITE" id="PS51194"/>
    </source>
</evidence>
<feature type="compositionally biased region" description="Low complexity" evidence="8">
    <location>
        <begin position="1992"/>
        <end position="2015"/>
    </location>
</feature>
<reference evidence="11" key="1">
    <citation type="submission" date="2023-02" db="EMBL/GenBank/DDBJ databases">
        <title>Genome of toxic invasive species Heracleum sosnowskyi carries increased number of genes despite the absence of recent whole-genome duplications.</title>
        <authorList>
            <person name="Schelkunov M."/>
            <person name="Shtratnikova V."/>
            <person name="Makarenko M."/>
            <person name="Klepikova A."/>
            <person name="Omelchenko D."/>
            <person name="Novikova G."/>
            <person name="Obukhova E."/>
            <person name="Bogdanov V."/>
            <person name="Penin A."/>
            <person name="Logacheva M."/>
        </authorList>
    </citation>
    <scope>NUCLEOTIDE SEQUENCE</scope>
    <source>
        <strain evidence="11">Hsosn_3</strain>
        <tissue evidence="11">Leaf</tissue>
    </source>
</reference>
<evidence type="ECO:0000256" key="7">
    <source>
        <dbReference type="SAM" id="Coils"/>
    </source>
</evidence>
<dbReference type="Gene3D" id="3.40.50.300">
    <property type="entry name" value="P-loop containing nucleotide triphosphate hydrolases"/>
    <property type="match status" value="1"/>
</dbReference>
<sequence>MAARLKKKPAWSGHSFKSLFNTPPSNTNTVKIEVESSERKCVAKETLVNVQKGLVNGSKEEKVHTPKMEVSDSNRESRDVGSKCGDTVTLLKRKRDLCTDLHASPGHETSNEFETCAGCSKRQRLCDGKYCNTNCHSSSLDPCTGDVLVGVWQCFQCLNNKMQADACPLSKNVEAIWNARETEISDAEGLRKEKQYFVKYRGLAHIHNQWIPECRLSPETGKLIEEFNKDREAVKWNEEWVVPQRLLKKRLLSPNQENHAPPGTSSCYYEWLVKWRGLDYESVTWELESFLRSVHGANLIKEYENRHKKALDDPSSVDKDKNGSLVKLQKLPAGSPPGLGSSHLETVNKLREFMHKGQSAIVFDDKGRIMKTLLYILSLSEIYQPFLIMTTSSLLPLWEAEFLRAVPSVDIVVYSGGTDNRECIRTLEFNDGDGRIMLQVLLSSVEVVVEDFQFLDSIKWKVVIVDECQQPKVSSQFSQFKMLTADVKILLYSGLLKDNVTEYLSLLSMLESCADSINIDKLKAESIDNLCKLRERLSQYVACEDKSSPSKFVEFWVPSIISNVQLEQYCDTLLSNSISLCSYSRTDPVGALRDIVISTRKSCDHPYIVDPSLKHLITKDLPPVSFLDAEIKASGKLQLLEMILSEIKKRQLRVLILFQSVAGSGRDTLGLGDILDDFLRERFGADTYERVDGGVFPSKSRQKALSNFNKGNGRFVFLLENRACLPSIKLVSVDTVIIYDSDWNPAHDVKALNKISIDSKFKKIKIFRLYSAFTVEEKVLILAKQGLTLESNLESIIRATSNTLLMWGASYLLDRLNKFHSTPDKNVSSEQELSSKVVDEISTLLSQNGECDGVDNSCILKIQQRGGIYSSSLKLLGEQQIQLSDDGHPHNYWTDLLSRRILKWKFLSGRTQRHRKKVQYSDDIPENAKRGTLEAGKKRKNGETKCINPTILNPELERDKTGGASSIRGDYGLCCSKTPGASAANLLHPSNVPTIVSEKSTLPNAKTNIDLVKPDLLKLCAILNFSDEVKIMAERLLDYVVSEHHVKSGSESLSQAFLIALCWGSASLLKQKVNRKDSLLLARKHLKFSCSEKEADSIYFSAVRKLKKTFEENMISDLSDSSISGVKKSREGKLNENMSQLQTVKPELEEIRDQVHTDVISQDDERERDQVDTDVLLEDDERRKVETEYIKLIRRKCKKRIEKLKQKQEEEITNMNEYWEVQRAEIESNHKVECIVYTELFRQPFIIDRLKVSDNKWRMKMEELELQKEISLKELEAKHFDALSNERSKVAQWLKSASPASFAGQDELVLHLSGIQNGEYSEASEHVISNVSENDATHCRHLDDLTSVTNMNKMVPGPTSATDPNQDVRCNDLDVITENPNCEDDEVKNMASENVPVARSQLPNGLGSPANGLPVVSENDSALCKHADDFATDTNIVKMVPGSLSVDDPNQDARCNSLNGIITITENLNCLESLASKNVPVAKSQQPNGLGSATSGLENALSISLHHFENQNPDKMMSSRSGGMILPETPENILKEVTDQILEVNPLDEDQEGHLAENRPEILHEMVEDAEEVPSQVQHPGSNVELLPPTDMMETPVQQNQIPDKTMSSISSMSGGMILPETPENILEEVTDQIVEVNPLDEDQEGHLAENHPEILHEMVEDVEVLPGEVQHPGSNVELLPPTDVMETPVQQNKPDLLSASTLDHQPIVVNTSLPNSEAVPRIIGRTTELPRQSVIPAGVDVSVVRGFQDLPFHAEHQVRSQILKLTSYNDPLQNERERINKEIEQATKLHEDAKMRLKSEFEELMAQLHRKYEDKCKDLDVVFQLKKHELGKKHSKVLMSEMLADAFRSKCGEPSRHNGMQQGVHHGLVQPLNQVPVRPASRSSAITSAGQPAGSQQNTDSISQPSSSVHPNITPTTCQPAARPQNTVLLSQHGTRILPVIASSSGSQPAVKQQFTTLPMQPEPGNNVVSDSSSAGQVAASQKNTTPLLHPSPRISPSIISSSAVQPAASQQSTPPLQIVQQSAALFSSTPTRPPQINFITPATGNLRVGSENCARSPASHLQAFRSASSIIVMPSHLTQNSLSMSSHPLLHGLPCTSPSKPPKNLTL</sequence>
<dbReference type="Gene3D" id="3.40.50.10810">
    <property type="entry name" value="Tandem AAA-ATPase domain"/>
    <property type="match status" value="1"/>
</dbReference>
<dbReference type="GO" id="GO:0003677">
    <property type="term" value="F:DNA binding"/>
    <property type="evidence" value="ECO:0007669"/>
    <property type="project" value="TreeGrafter"/>
</dbReference>
<evidence type="ECO:0000256" key="3">
    <source>
        <dbReference type="ARBA" id="ARBA00022741"/>
    </source>
</evidence>
<dbReference type="Pfam" id="PF00385">
    <property type="entry name" value="Chromo"/>
    <property type="match status" value="1"/>
</dbReference>
<feature type="domain" description="Chromo" evidence="9">
    <location>
        <begin position="241"/>
        <end position="315"/>
    </location>
</feature>
<name>A0AAD8GY31_9APIA</name>
<dbReference type="GO" id="GO:0005524">
    <property type="term" value="F:ATP binding"/>
    <property type="evidence" value="ECO:0007669"/>
    <property type="project" value="UniProtKB-KW"/>
</dbReference>
<evidence type="ECO:0000259" key="9">
    <source>
        <dbReference type="PROSITE" id="PS50013"/>
    </source>
</evidence>
<dbReference type="InterPro" id="IPR023780">
    <property type="entry name" value="Chromo_domain"/>
</dbReference>
<dbReference type="InterPro" id="IPR049730">
    <property type="entry name" value="SNF2/RAD54-like_C"/>
</dbReference>
<evidence type="ECO:0000313" key="12">
    <source>
        <dbReference type="Proteomes" id="UP001237642"/>
    </source>
</evidence>
<dbReference type="GO" id="GO:0000785">
    <property type="term" value="C:chromatin"/>
    <property type="evidence" value="ECO:0007669"/>
    <property type="project" value="TreeGrafter"/>
</dbReference>
<dbReference type="InterPro" id="IPR016197">
    <property type="entry name" value="Chromo-like_dom_sf"/>
</dbReference>
<feature type="compositionally biased region" description="Polar residues" evidence="8">
    <location>
        <begin position="1968"/>
        <end position="1988"/>
    </location>
</feature>
<proteinExistence type="predicted"/>
<dbReference type="InterPro" id="IPR056882">
    <property type="entry name" value="MOM1_dom"/>
</dbReference>
<feature type="domain" description="Helicase C-terminal" evidence="10">
    <location>
        <begin position="639"/>
        <end position="804"/>
    </location>
</feature>
<feature type="coiled-coil region" evidence="7">
    <location>
        <begin position="1770"/>
        <end position="1804"/>
    </location>
</feature>
<protein>
    <submittedName>
        <fullName evidence="11">Uncharacterized protein</fullName>
    </submittedName>
</protein>
<dbReference type="CDD" id="cd18793">
    <property type="entry name" value="SF2_C_SNF"/>
    <property type="match status" value="1"/>
</dbReference>
<dbReference type="PROSITE" id="PS51194">
    <property type="entry name" value="HELICASE_CTER"/>
    <property type="match status" value="1"/>
</dbReference>
<feature type="region of interest" description="Disordered" evidence="8">
    <location>
        <begin position="59"/>
        <end position="81"/>
    </location>
</feature>
<reference evidence="11" key="2">
    <citation type="submission" date="2023-05" db="EMBL/GenBank/DDBJ databases">
        <authorList>
            <person name="Schelkunov M.I."/>
        </authorList>
    </citation>
    <scope>NUCLEOTIDE SEQUENCE</scope>
    <source>
        <strain evidence="11">Hsosn_3</strain>
        <tissue evidence="11">Leaf</tissue>
    </source>
</reference>